<evidence type="ECO:0000313" key="2">
    <source>
        <dbReference type="EMBL" id="KAK2556307.1"/>
    </source>
</evidence>
<name>A0AAD9V072_ACRCE</name>
<gene>
    <name evidence="2" type="ORF">P5673_021961</name>
</gene>
<evidence type="ECO:0000256" key="1">
    <source>
        <dbReference type="SAM" id="MobiDB-lite"/>
    </source>
</evidence>
<feature type="region of interest" description="Disordered" evidence="1">
    <location>
        <begin position="340"/>
        <end position="367"/>
    </location>
</feature>
<protein>
    <submittedName>
        <fullName evidence="2">Uncharacterized protein</fullName>
    </submittedName>
</protein>
<evidence type="ECO:0000313" key="3">
    <source>
        <dbReference type="Proteomes" id="UP001249851"/>
    </source>
</evidence>
<feature type="compositionally biased region" description="Low complexity" evidence="1">
    <location>
        <begin position="351"/>
        <end position="367"/>
    </location>
</feature>
<organism evidence="2 3">
    <name type="scientific">Acropora cervicornis</name>
    <name type="common">Staghorn coral</name>
    <dbReference type="NCBI Taxonomy" id="6130"/>
    <lineage>
        <taxon>Eukaryota</taxon>
        <taxon>Metazoa</taxon>
        <taxon>Cnidaria</taxon>
        <taxon>Anthozoa</taxon>
        <taxon>Hexacorallia</taxon>
        <taxon>Scleractinia</taxon>
        <taxon>Astrocoeniina</taxon>
        <taxon>Acroporidae</taxon>
        <taxon>Acropora</taxon>
    </lineage>
</organism>
<dbReference type="AlphaFoldDB" id="A0AAD9V072"/>
<dbReference type="Proteomes" id="UP001249851">
    <property type="component" value="Unassembled WGS sequence"/>
</dbReference>
<comment type="caution">
    <text evidence="2">The sequence shown here is derived from an EMBL/GenBank/DDBJ whole genome shotgun (WGS) entry which is preliminary data.</text>
</comment>
<feature type="compositionally biased region" description="Basic and acidic residues" evidence="1">
    <location>
        <begin position="340"/>
        <end position="350"/>
    </location>
</feature>
<proteinExistence type="predicted"/>
<sequence>METLPYAGHWWEMLTNESERLFQTIPLYNKRSKKHEQVTLKQGITLPTPVNVQSEPVPAPRELLHSLHTGDEEKHHFVLPSNTAGQSTVQAIPLLPKPIPLTQQPFIVVPPIPQLQARAILASTQTYSKRRDKEEKTSPVPTKRYKPCEGASKCSKCQLDRTTATGHKQDFGNWYCPATSAETYDEWRTCVAEKNYKKKTEHKIDHTSSFCQKLLVVCGRCVVFGSLRYLSAMARMPTFRRLMNGELMLGYTREADEVRRLAIETVKNRKGDVKNELDLQGEYLLQFGKYRGQSFRWMLENALGFVGWFVDNVRNERATNSAISQNKVALKKYVESFEEGRHREDKEAKIKSISKQPSQSSPSKQVPSLAAGLASGRISSEQYLSKFAKSAGAARFKPTIPVSKRKTKPVTPCATVTFTSTSTDDADDEELCAIPDQIEKNLVQPTNEWTAYT</sequence>
<reference evidence="2" key="1">
    <citation type="journal article" date="2023" name="G3 (Bethesda)">
        <title>Whole genome assembly and annotation of the endangered Caribbean coral Acropora cervicornis.</title>
        <authorList>
            <person name="Selwyn J.D."/>
            <person name="Vollmer S.V."/>
        </authorList>
    </citation>
    <scope>NUCLEOTIDE SEQUENCE</scope>
    <source>
        <strain evidence="2">K2</strain>
    </source>
</reference>
<dbReference type="EMBL" id="JARQWQ010000057">
    <property type="protein sequence ID" value="KAK2556307.1"/>
    <property type="molecule type" value="Genomic_DNA"/>
</dbReference>
<accession>A0AAD9V072</accession>
<keyword evidence="3" id="KW-1185">Reference proteome</keyword>
<reference evidence="2" key="2">
    <citation type="journal article" date="2023" name="Science">
        <title>Genomic signatures of disease resistance in endangered staghorn corals.</title>
        <authorList>
            <person name="Vollmer S.V."/>
            <person name="Selwyn J.D."/>
            <person name="Despard B.A."/>
            <person name="Roesel C.L."/>
        </authorList>
    </citation>
    <scope>NUCLEOTIDE SEQUENCE</scope>
    <source>
        <strain evidence="2">K2</strain>
    </source>
</reference>